<dbReference type="OrthoDB" id="9783269at2"/>
<dbReference type="PATRIC" id="fig|28229.4.peg.1576"/>
<accession>A0A099KSA2</accession>
<dbReference type="InterPro" id="IPR013078">
    <property type="entry name" value="His_Pase_superF_clade-1"/>
</dbReference>
<dbReference type="GO" id="GO:0005737">
    <property type="term" value="C:cytoplasm"/>
    <property type="evidence" value="ECO:0007669"/>
    <property type="project" value="TreeGrafter"/>
</dbReference>
<dbReference type="GO" id="GO:0016791">
    <property type="term" value="F:phosphatase activity"/>
    <property type="evidence" value="ECO:0007669"/>
    <property type="project" value="TreeGrafter"/>
</dbReference>
<dbReference type="Gene3D" id="3.40.50.1240">
    <property type="entry name" value="Phosphoglycerate mutase-like"/>
    <property type="match status" value="1"/>
</dbReference>
<name>A0A099KSA2_COLPS</name>
<gene>
    <name evidence="1" type="ORF">ND2E_2546</name>
</gene>
<dbReference type="SMART" id="SM00855">
    <property type="entry name" value="PGAM"/>
    <property type="match status" value="1"/>
</dbReference>
<reference evidence="1 2" key="1">
    <citation type="submission" date="2014-08" db="EMBL/GenBank/DDBJ databases">
        <title>Genomic and Phenotypic Diversity of Colwellia psychrerythraea strains from Disparate Marine Basins.</title>
        <authorList>
            <person name="Techtmann S.M."/>
            <person name="Stelling S.C."/>
            <person name="Utturkar S.M."/>
            <person name="Alshibli N."/>
            <person name="Harris A."/>
            <person name="Brown S.D."/>
            <person name="Hazen T.C."/>
        </authorList>
    </citation>
    <scope>NUCLEOTIDE SEQUENCE [LARGE SCALE GENOMIC DNA]</scope>
    <source>
        <strain evidence="1 2">ND2E</strain>
    </source>
</reference>
<evidence type="ECO:0000313" key="1">
    <source>
        <dbReference type="EMBL" id="KGJ93080.1"/>
    </source>
</evidence>
<organism evidence="1 2">
    <name type="scientific">Colwellia psychrerythraea</name>
    <name type="common">Vibrio psychroerythus</name>
    <dbReference type="NCBI Taxonomy" id="28229"/>
    <lineage>
        <taxon>Bacteria</taxon>
        <taxon>Pseudomonadati</taxon>
        <taxon>Pseudomonadota</taxon>
        <taxon>Gammaproteobacteria</taxon>
        <taxon>Alteromonadales</taxon>
        <taxon>Colwelliaceae</taxon>
        <taxon>Colwellia</taxon>
    </lineage>
</organism>
<dbReference type="EMBL" id="JQED01000015">
    <property type="protein sequence ID" value="KGJ93080.1"/>
    <property type="molecule type" value="Genomic_DNA"/>
</dbReference>
<dbReference type="Proteomes" id="UP000029843">
    <property type="component" value="Unassembled WGS sequence"/>
</dbReference>
<dbReference type="CDD" id="cd07067">
    <property type="entry name" value="HP_PGM_like"/>
    <property type="match status" value="1"/>
</dbReference>
<dbReference type="Pfam" id="PF00300">
    <property type="entry name" value="His_Phos_1"/>
    <property type="match status" value="2"/>
</dbReference>
<dbReference type="PANTHER" id="PTHR48100:SF1">
    <property type="entry name" value="HISTIDINE PHOSPHATASE FAMILY PROTEIN-RELATED"/>
    <property type="match status" value="1"/>
</dbReference>
<dbReference type="PANTHER" id="PTHR48100">
    <property type="entry name" value="BROAD-SPECIFICITY PHOSPHATASE YOR283W-RELATED"/>
    <property type="match status" value="1"/>
</dbReference>
<dbReference type="InterPro" id="IPR029033">
    <property type="entry name" value="His_PPase_superfam"/>
</dbReference>
<comment type="caution">
    <text evidence="1">The sequence shown here is derived from an EMBL/GenBank/DDBJ whole genome shotgun (WGS) entry which is preliminary data.</text>
</comment>
<sequence>MIEIDLIRHVKVLGKPALYGSTDVAPITAENARLLARLLAQQKTSKAYHAIISSPLIRCQNLAREFSQLGHLPLEVFPDLQEMHFGSFDGMPFDDLFFEESVCKAVSEVDEETKLHWSQLEGFFQAPADIVLPQAESLTDFHLRLKRTWRKLIEQQVLIATKQKRTLGLGQQALKEPDENRRVLVIAHGGVIRMILAEILQLDWQQASWHQKLHIGHGSISRILISQPYQEKQRGHAVKQIKYKQLTQHVTTIAMPFLEEISNER</sequence>
<proteinExistence type="predicted"/>
<dbReference type="RefSeq" id="WP_033093303.1">
    <property type="nucleotide sequence ID" value="NZ_JQED01000015.1"/>
</dbReference>
<dbReference type="AlphaFoldDB" id="A0A099KSA2"/>
<dbReference type="SUPFAM" id="SSF53254">
    <property type="entry name" value="Phosphoglycerate mutase-like"/>
    <property type="match status" value="1"/>
</dbReference>
<evidence type="ECO:0000313" key="2">
    <source>
        <dbReference type="Proteomes" id="UP000029843"/>
    </source>
</evidence>
<dbReference type="InterPro" id="IPR050275">
    <property type="entry name" value="PGM_Phosphatase"/>
</dbReference>
<protein>
    <submittedName>
        <fullName evidence="1">Phosphoglycerate mutase</fullName>
    </submittedName>
</protein>